<feature type="transmembrane region" description="Helical" evidence="2">
    <location>
        <begin position="20"/>
        <end position="42"/>
    </location>
</feature>
<protein>
    <recommendedName>
        <fullName evidence="3">DUF4097 domain-containing protein</fullName>
    </recommendedName>
</protein>
<organism evidence="4 5">
    <name type="scientific">Coprothermobacter proteolyticus (strain ATCC 35245 / DSM 5265 / OCM 4 / BT)</name>
    <dbReference type="NCBI Taxonomy" id="309798"/>
    <lineage>
        <taxon>Bacteria</taxon>
        <taxon>Pseudomonadati</taxon>
        <taxon>Coprothermobacterota</taxon>
        <taxon>Coprothermobacteria</taxon>
        <taxon>Coprothermobacterales</taxon>
        <taxon>Coprothermobacteraceae</taxon>
        <taxon>Coprothermobacter</taxon>
    </lineage>
</organism>
<evidence type="ECO:0000256" key="1">
    <source>
        <dbReference type="SAM" id="MobiDB-lite"/>
    </source>
</evidence>
<reference evidence="5" key="1">
    <citation type="submission" date="2008-08" db="EMBL/GenBank/DDBJ databases">
        <title>The complete genome sequence of Coprothermobacter proteolyticus strain ATCC 5245 / DSM 5265 / BT.</title>
        <authorList>
            <person name="Dodson R.J."/>
            <person name="Durkin A.S."/>
            <person name="Wu M."/>
            <person name="Eisen J."/>
            <person name="Sutton G."/>
        </authorList>
    </citation>
    <scope>NUCLEOTIDE SEQUENCE [LARGE SCALE GENOMIC DNA]</scope>
    <source>
        <strain evidence="5">ATCC 35245 / DSM 5265 / OCM 4 / BT</strain>
    </source>
</reference>
<keyword evidence="2" id="KW-0812">Transmembrane</keyword>
<name>B5Y6S3_COPPD</name>
<sequence>MLFVQSLLGLFRVRLSTAQLFGLILVIGGVLWILYVLPYSPLQEYVAHSALPDPWYLLGGLLITYGVRYLMPAPTKDIVAALLCVAVVIGGFYIFKTLTPPQPQWQGQQQQQQQQQGSGYNDTPARKGNRPFPAPLKIYGLRSTPLEALTWAEEETSSALSFHLDFGSLYVGQQPSKEYGFGTYQYVFRKTASGVYELTPQSGREGNGALFLGSQVASVDIAASYGSLYVEITQPMNSILVDSRMGDITIDSAAQIESIILRSYAGNINLALNEHVKDITVDSRAGNINVSTSTVVDLITVRASAGNLNLTVPQGVKVEVENVGGAGRFNNDSDPQGYNGTMKLHLDMKMGNVDIRQLP</sequence>
<accession>B5Y6S3</accession>
<dbReference type="Proteomes" id="UP000001732">
    <property type="component" value="Chromosome"/>
</dbReference>
<feature type="domain" description="DUF4097" evidence="3">
    <location>
        <begin position="219"/>
        <end position="322"/>
    </location>
</feature>
<proteinExistence type="predicted"/>
<dbReference type="eggNOG" id="COG3595">
    <property type="taxonomic scope" value="Bacteria"/>
</dbReference>
<dbReference type="STRING" id="309798.COPRO5265_0099"/>
<reference evidence="4 5" key="2">
    <citation type="journal article" date="2014" name="Genome Announc.">
        <title>Complete Genome Sequence of Coprothermobacter proteolyticus DSM 5265.</title>
        <authorList>
            <person name="Alexiev A."/>
            <person name="Coil D.A."/>
            <person name="Badger J.H."/>
            <person name="Enticknap J."/>
            <person name="Ward N."/>
            <person name="Robb F.T."/>
            <person name="Eisen J.A."/>
        </authorList>
    </citation>
    <scope>NUCLEOTIDE SEQUENCE [LARGE SCALE GENOMIC DNA]</scope>
    <source>
        <strain evidence="5">ATCC 35245 / DSM 5265 / OCM 4 / BT</strain>
    </source>
</reference>
<dbReference type="AlphaFoldDB" id="B5Y6S3"/>
<feature type="region of interest" description="Disordered" evidence="1">
    <location>
        <begin position="104"/>
        <end position="127"/>
    </location>
</feature>
<dbReference type="EMBL" id="CP001145">
    <property type="protein sequence ID" value="ACI17188.1"/>
    <property type="molecule type" value="Genomic_DNA"/>
</dbReference>
<evidence type="ECO:0000259" key="3">
    <source>
        <dbReference type="Pfam" id="PF13349"/>
    </source>
</evidence>
<feature type="compositionally biased region" description="Low complexity" evidence="1">
    <location>
        <begin position="104"/>
        <end position="117"/>
    </location>
</feature>
<evidence type="ECO:0000313" key="4">
    <source>
        <dbReference type="EMBL" id="ACI17188.1"/>
    </source>
</evidence>
<keyword evidence="5" id="KW-1185">Reference proteome</keyword>
<keyword evidence="2" id="KW-0472">Membrane</keyword>
<keyword evidence="2" id="KW-1133">Transmembrane helix</keyword>
<feature type="transmembrane region" description="Helical" evidence="2">
    <location>
        <begin position="78"/>
        <end position="95"/>
    </location>
</feature>
<dbReference type="KEGG" id="cpo:COPRO5265_0099"/>
<gene>
    <name evidence="4" type="ordered locus">COPRO5265_0099</name>
</gene>
<dbReference type="InterPro" id="IPR025164">
    <property type="entry name" value="Toastrack_DUF4097"/>
</dbReference>
<evidence type="ECO:0000256" key="2">
    <source>
        <dbReference type="SAM" id="Phobius"/>
    </source>
</evidence>
<feature type="transmembrane region" description="Helical" evidence="2">
    <location>
        <begin position="54"/>
        <end position="71"/>
    </location>
</feature>
<evidence type="ECO:0000313" key="5">
    <source>
        <dbReference type="Proteomes" id="UP000001732"/>
    </source>
</evidence>
<dbReference type="Pfam" id="PF13349">
    <property type="entry name" value="DUF4097"/>
    <property type="match status" value="1"/>
</dbReference>